<evidence type="ECO:0000256" key="3">
    <source>
        <dbReference type="ARBA" id="ARBA00022801"/>
    </source>
</evidence>
<dbReference type="PANTHER" id="PTHR24276">
    <property type="entry name" value="POLYSERASE-RELATED"/>
    <property type="match status" value="1"/>
</dbReference>
<evidence type="ECO:0000313" key="11">
    <source>
        <dbReference type="RefSeq" id="XP_035432817.2"/>
    </source>
</evidence>
<evidence type="ECO:0000313" key="12">
    <source>
        <dbReference type="RefSeq" id="XP_035432823.2"/>
    </source>
</evidence>
<protein>
    <submittedName>
        <fullName evidence="10 11">Uncharacterized protein LOC118264420</fullName>
    </submittedName>
</protein>
<dbReference type="RefSeq" id="XP_035432817.2">
    <property type="nucleotide sequence ID" value="XM_035576924.2"/>
</dbReference>
<dbReference type="OrthoDB" id="7452977at2759"/>
<feature type="domain" description="Peptidase S1" evidence="8">
    <location>
        <begin position="21"/>
        <end position="322"/>
    </location>
</feature>
<dbReference type="AlphaFoldDB" id="A0A9R0CXM4"/>
<feature type="signal peptide" evidence="7">
    <location>
        <begin position="1"/>
        <end position="17"/>
    </location>
</feature>
<dbReference type="PRINTS" id="PR00722">
    <property type="entry name" value="CHYMOTRYPSIN"/>
</dbReference>
<feature type="chain" id="PRO_5044700481" evidence="7">
    <location>
        <begin position="18"/>
        <end position="334"/>
    </location>
</feature>
<name>A0A9R0CXM4_SPOFR</name>
<evidence type="ECO:0000313" key="10">
    <source>
        <dbReference type="RefSeq" id="XP_035432808.2"/>
    </source>
</evidence>
<keyword evidence="5" id="KW-1015">Disulfide bond</keyword>
<dbReference type="PROSITE" id="PS00134">
    <property type="entry name" value="TRYPSIN_HIS"/>
    <property type="match status" value="1"/>
</dbReference>
<proteinExistence type="inferred from homology"/>
<evidence type="ECO:0000313" key="9">
    <source>
        <dbReference type="Proteomes" id="UP000829999"/>
    </source>
</evidence>
<dbReference type="PANTHER" id="PTHR24276:SF98">
    <property type="entry name" value="FI18310P1-RELATED"/>
    <property type="match status" value="1"/>
</dbReference>
<evidence type="ECO:0000256" key="7">
    <source>
        <dbReference type="SAM" id="SignalP"/>
    </source>
</evidence>
<dbReference type="Gene3D" id="2.40.10.10">
    <property type="entry name" value="Trypsin-like serine proteases"/>
    <property type="match status" value="1"/>
</dbReference>
<dbReference type="PROSITE" id="PS50240">
    <property type="entry name" value="TRYPSIN_DOM"/>
    <property type="match status" value="1"/>
</dbReference>
<dbReference type="GeneID" id="118264420"/>
<sequence>MMLLVLLLLFVPEQALSDLRILGGTNVSHTDYRFVARVEAIVASKRKHYKHQVQDVHVCTGVVLSEFWTLTAAHCVVELEDLTQKGSRIPRKAVVRVNSYTGTRQGPEGQPEDIAPVPTPATTAAPTPATLAETVLYTHVTRPKPFKKKPCPDREPETTAYDIVEMHKHSGYRDVSVNENIHVKNDIALLHTEQIPLQEYGKIGSGDFTSLVGYQSKILGYGTSQLRADLRLLQALHVLVVECPQDHEMYPAICVAARCKTERAVLCKGDAGGPLITFFGVIGIIGKNTNVHCLQTTVSASTTVGHLLPLSPYLTWITSHILRTDPEPEPDDCR</sequence>
<keyword evidence="9" id="KW-1185">Reference proteome</keyword>
<accession>A0A9R0CXM4</accession>
<dbReference type="RefSeq" id="XP_035432823.2">
    <property type="nucleotide sequence ID" value="XM_035576930.2"/>
</dbReference>
<organism evidence="9 12">
    <name type="scientific">Spodoptera frugiperda</name>
    <name type="common">Fall armyworm</name>
    <dbReference type="NCBI Taxonomy" id="7108"/>
    <lineage>
        <taxon>Eukaryota</taxon>
        <taxon>Metazoa</taxon>
        <taxon>Ecdysozoa</taxon>
        <taxon>Arthropoda</taxon>
        <taxon>Hexapoda</taxon>
        <taxon>Insecta</taxon>
        <taxon>Pterygota</taxon>
        <taxon>Neoptera</taxon>
        <taxon>Endopterygota</taxon>
        <taxon>Lepidoptera</taxon>
        <taxon>Glossata</taxon>
        <taxon>Ditrysia</taxon>
        <taxon>Noctuoidea</taxon>
        <taxon>Noctuidae</taxon>
        <taxon>Amphipyrinae</taxon>
        <taxon>Spodoptera</taxon>
    </lineage>
</organism>
<dbReference type="SMART" id="SM00020">
    <property type="entry name" value="Tryp_SPc"/>
    <property type="match status" value="1"/>
</dbReference>
<evidence type="ECO:0000256" key="2">
    <source>
        <dbReference type="ARBA" id="ARBA00022670"/>
    </source>
</evidence>
<dbReference type="Proteomes" id="UP000829999">
    <property type="component" value="Chromosome 25"/>
</dbReference>
<keyword evidence="4" id="KW-0720">Serine protease</keyword>
<evidence type="ECO:0000256" key="6">
    <source>
        <dbReference type="SAM" id="MobiDB-lite"/>
    </source>
</evidence>
<dbReference type="InterPro" id="IPR018114">
    <property type="entry name" value="TRYPSIN_HIS"/>
</dbReference>
<comment type="similarity">
    <text evidence="1">Belongs to the peptidase S1 family.</text>
</comment>
<evidence type="ECO:0000256" key="5">
    <source>
        <dbReference type="ARBA" id="ARBA00023157"/>
    </source>
</evidence>
<dbReference type="GO" id="GO:0004252">
    <property type="term" value="F:serine-type endopeptidase activity"/>
    <property type="evidence" value="ECO:0007669"/>
    <property type="project" value="InterPro"/>
</dbReference>
<evidence type="ECO:0000256" key="1">
    <source>
        <dbReference type="ARBA" id="ARBA00007664"/>
    </source>
</evidence>
<reference evidence="10 11" key="1">
    <citation type="submission" date="2025-04" db="UniProtKB">
        <authorList>
            <consortium name="RefSeq"/>
        </authorList>
    </citation>
    <scope>IDENTIFICATION</scope>
    <source>
        <tissue evidence="10 11">Whole larval tissue</tissue>
    </source>
</reference>
<dbReference type="GO" id="GO:0006508">
    <property type="term" value="P:proteolysis"/>
    <property type="evidence" value="ECO:0007669"/>
    <property type="project" value="UniProtKB-KW"/>
</dbReference>
<evidence type="ECO:0000256" key="4">
    <source>
        <dbReference type="ARBA" id="ARBA00022825"/>
    </source>
</evidence>
<dbReference type="Pfam" id="PF00089">
    <property type="entry name" value="Trypsin"/>
    <property type="match status" value="2"/>
</dbReference>
<keyword evidence="2" id="KW-0645">Protease</keyword>
<gene>
    <name evidence="10 11 12" type="primary">LOC118264420</name>
</gene>
<dbReference type="InterPro" id="IPR050430">
    <property type="entry name" value="Peptidase_S1"/>
</dbReference>
<dbReference type="InterPro" id="IPR009003">
    <property type="entry name" value="Peptidase_S1_PA"/>
</dbReference>
<dbReference type="SUPFAM" id="SSF50494">
    <property type="entry name" value="Trypsin-like serine proteases"/>
    <property type="match status" value="1"/>
</dbReference>
<keyword evidence="7" id="KW-0732">Signal</keyword>
<keyword evidence="3" id="KW-0378">Hydrolase</keyword>
<feature type="region of interest" description="Disordered" evidence="6">
    <location>
        <begin position="100"/>
        <end position="125"/>
    </location>
</feature>
<dbReference type="RefSeq" id="XP_035432808.2">
    <property type="nucleotide sequence ID" value="XM_035576915.2"/>
</dbReference>
<dbReference type="InterPro" id="IPR043504">
    <property type="entry name" value="Peptidase_S1_PA_chymotrypsin"/>
</dbReference>
<evidence type="ECO:0000259" key="8">
    <source>
        <dbReference type="PROSITE" id="PS50240"/>
    </source>
</evidence>
<dbReference type="InterPro" id="IPR001254">
    <property type="entry name" value="Trypsin_dom"/>
</dbReference>
<dbReference type="InterPro" id="IPR001314">
    <property type="entry name" value="Peptidase_S1A"/>
</dbReference>